<dbReference type="Proteomes" id="UP000293142">
    <property type="component" value="Unassembled WGS sequence"/>
</dbReference>
<proteinExistence type="predicted"/>
<protein>
    <recommendedName>
        <fullName evidence="3">PIN domain-containing protein</fullName>
    </recommendedName>
</protein>
<organism evidence="1 2">
    <name type="scientific">Paenibacillus thalictri</name>
    <dbReference type="NCBI Taxonomy" id="2527873"/>
    <lineage>
        <taxon>Bacteria</taxon>
        <taxon>Bacillati</taxon>
        <taxon>Bacillota</taxon>
        <taxon>Bacilli</taxon>
        <taxon>Bacillales</taxon>
        <taxon>Paenibacillaceae</taxon>
        <taxon>Paenibacillus</taxon>
    </lineage>
</organism>
<sequence>MSVNHTQHYKQSVFIDETALTAFMNPNDPHYLKARTLFLDLDDLERDFITTNSIVFEVHRWLRNGFDYALADFFLNVVEKAASRGKLLIIPGGPEWEQEARQLLIDRPELQYSLNEALTAVVMSAYGIKRIFTFNPNHSALKNMDKEMKIIPSGW</sequence>
<dbReference type="OrthoDB" id="2601625at2"/>
<keyword evidence="2" id="KW-1185">Reference proteome</keyword>
<dbReference type="InterPro" id="IPR029060">
    <property type="entry name" value="PIN-like_dom_sf"/>
</dbReference>
<dbReference type="EMBL" id="SIRE01000033">
    <property type="protein sequence ID" value="TBL70262.1"/>
    <property type="molecule type" value="Genomic_DNA"/>
</dbReference>
<gene>
    <name evidence="1" type="ORF">EYB31_33630</name>
</gene>
<accession>A0A4Q9DES4</accession>
<comment type="caution">
    <text evidence="1">The sequence shown here is derived from an EMBL/GenBank/DDBJ whole genome shotgun (WGS) entry which is preliminary data.</text>
</comment>
<dbReference type="AlphaFoldDB" id="A0A4Q9DES4"/>
<evidence type="ECO:0000313" key="1">
    <source>
        <dbReference type="EMBL" id="TBL70262.1"/>
    </source>
</evidence>
<dbReference type="SUPFAM" id="SSF88723">
    <property type="entry name" value="PIN domain-like"/>
    <property type="match status" value="1"/>
</dbReference>
<reference evidence="1 2" key="1">
    <citation type="submission" date="2019-02" db="EMBL/GenBank/DDBJ databases">
        <title>Paenibacillus sp. nov., isolated from surface-sterilized tissue of Thalictrum simplex L.</title>
        <authorList>
            <person name="Tuo L."/>
        </authorList>
    </citation>
    <scope>NUCLEOTIDE SEQUENCE [LARGE SCALE GENOMIC DNA]</scope>
    <source>
        <strain evidence="1 2">N2SHLJ1</strain>
    </source>
</reference>
<evidence type="ECO:0008006" key="3">
    <source>
        <dbReference type="Google" id="ProtNLM"/>
    </source>
</evidence>
<evidence type="ECO:0000313" key="2">
    <source>
        <dbReference type="Proteomes" id="UP000293142"/>
    </source>
</evidence>
<dbReference type="RefSeq" id="WP_131017983.1">
    <property type="nucleotide sequence ID" value="NZ_SIRE01000033.1"/>
</dbReference>
<dbReference type="Gene3D" id="3.40.50.1010">
    <property type="entry name" value="5'-nuclease"/>
    <property type="match status" value="1"/>
</dbReference>
<name>A0A4Q9DES4_9BACL</name>